<evidence type="ECO:0000256" key="1">
    <source>
        <dbReference type="SAM" id="MobiDB-lite"/>
    </source>
</evidence>
<reference evidence="2" key="1">
    <citation type="submission" date="2015-11" db="EMBL/GenBank/DDBJ databases">
        <title>De novo transcriptome assembly of four potential Pierce s Disease insect vectors from Arizona vineyards.</title>
        <authorList>
            <person name="Tassone E.E."/>
        </authorList>
    </citation>
    <scope>NUCLEOTIDE SEQUENCE</scope>
</reference>
<dbReference type="EMBL" id="GECZ01013858">
    <property type="protein sequence ID" value="JAS55911.1"/>
    <property type="molecule type" value="Transcribed_RNA"/>
</dbReference>
<organism evidence="2">
    <name type="scientific">Cuerna arida</name>
    <dbReference type="NCBI Taxonomy" id="1464854"/>
    <lineage>
        <taxon>Eukaryota</taxon>
        <taxon>Metazoa</taxon>
        <taxon>Ecdysozoa</taxon>
        <taxon>Arthropoda</taxon>
        <taxon>Hexapoda</taxon>
        <taxon>Insecta</taxon>
        <taxon>Pterygota</taxon>
        <taxon>Neoptera</taxon>
        <taxon>Paraneoptera</taxon>
        <taxon>Hemiptera</taxon>
        <taxon>Auchenorrhyncha</taxon>
        <taxon>Membracoidea</taxon>
        <taxon>Cicadellidae</taxon>
        <taxon>Cicadellinae</taxon>
        <taxon>Proconiini</taxon>
        <taxon>Cuerna</taxon>
    </lineage>
</organism>
<accession>A0A1B6G0I9</accession>
<gene>
    <name evidence="2" type="ORF">g.29454</name>
</gene>
<sequence>METKCTSGNNISEVLDINSKEDINQSNYLKKKKCHEESKMRKEKLSSKQNYEKTNEIKKLEMYKMITRGDLQELCDQLSSFNQRIQDAQEIIQLRFDLPNEMRDKLETEAGELDCLYKEIESAANNLETIRYQREAVGKEKLCMESQLSRLKNDAINELEVIVSVYDTPMLERWTEIKAQNSVAATEIFLHDVKGKLQAMKNLQTLASQKLLDLQKESRKEEKTTKKEKRKRTREERGARDPDVTNSSHTSLAFLMDSDSEDLVDDPCVHSVLYSLVCDQVLNLPAWTQNHLDID</sequence>
<feature type="compositionally biased region" description="Basic and acidic residues" evidence="1">
    <location>
        <begin position="233"/>
        <end position="243"/>
    </location>
</feature>
<proteinExistence type="predicted"/>
<protein>
    <submittedName>
        <fullName evidence="2">Uncharacterized protein</fullName>
    </submittedName>
</protein>
<dbReference type="AlphaFoldDB" id="A0A1B6G0I9"/>
<evidence type="ECO:0000313" key="2">
    <source>
        <dbReference type="EMBL" id="JAS55911.1"/>
    </source>
</evidence>
<name>A0A1B6G0I9_9HEMI</name>
<feature type="region of interest" description="Disordered" evidence="1">
    <location>
        <begin position="217"/>
        <end position="247"/>
    </location>
</feature>